<dbReference type="PANTHER" id="PTHR47027:SF8">
    <property type="entry name" value="RIBONUCLEASE H"/>
    <property type="match status" value="1"/>
</dbReference>
<reference evidence="3 4" key="1">
    <citation type="journal article" date="2021" name="Elife">
        <title>Chloroplast acquisition without the gene transfer in kleptoplastic sea slugs, Plakobranchus ocellatus.</title>
        <authorList>
            <person name="Maeda T."/>
            <person name="Takahashi S."/>
            <person name="Yoshida T."/>
            <person name="Shimamura S."/>
            <person name="Takaki Y."/>
            <person name="Nagai Y."/>
            <person name="Toyoda A."/>
            <person name="Suzuki Y."/>
            <person name="Arimoto A."/>
            <person name="Ishii H."/>
            <person name="Satoh N."/>
            <person name="Nishiyama T."/>
            <person name="Hasebe M."/>
            <person name="Maruyama T."/>
            <person name="Minagawa J."/>
            <person name="Obokata J."/>
            <person name="Shigenobu S."/>
        </authorList>
    </citation>
    <scope>NUCLEOTIDE SEQUENCE [LARGE SCALE GENOMIC DNA]</scope>
</reference>
<evidence type="ECO:0000313" key="3">
    <source>
        <dbReference type="EMBL" id="GFN85803.1"/>
    </source>
</evidence>
<protein>
    <submittedName>
        <fullName evidence="3">Endonuclease-reverse transcriptase</fullName>
    </submittedName>
</protein>
<evidence type="ECO:0000313" key="4">
    <source>
        <dbReference type="Proteomes" id="UP000735302"/>
    </source>
</evidence>
<keyword evidence="3" id="KW-0378">Hydrolase</keyword>
<keyword evidence="4" id="KW-1185">Reference proteome</keyword>
<dbReference type="Proteomes" id="UP000735302">
    <property type="component" value="Unassembled WGS sequence"/>
</dbReference>
<dbReference type="PROSITE" id="PS50878">
    <property type="entry name" value="RT_POL"/>
    <property type="match status" value="1"/>
</dbReference>
<keyword evidence="3" id="KW-0540">Nuclease</keyword>
<proteinExistence type="predicted"/>
<feature type="compositionally biased region" description="Basic and acidic residues" evidence="1">
    <location>
        <begin position="1"/>
        <end position="12"/>
    </location>
</feature>
<gene>
    <name evidence="3" type="ORF">PoB_001230900</name>
</gene>
<dbReference type="Pfam" id="PF00078">
    <property type="entry name" value="RVT_1"/>
    <property type="match status" value="1"/>
</dbReference>
<dbReference type="PANTHER" id="PTHR47027">
    <property type="entry name" value="REVERSE TRANSCRIPTASE DOMAIN-CONTAINING PROTEIN"/>
    <property type="match status" value="1"/>
</dbReference>
<dbReference type="InterPro" id="IPR000477">
    <property type="entry name" value="RT_dom"/>
</dbReference>
<dbReference type="InterPro" id="IPR043502">
    <property type="entry name" value="DNA/RNA_pol_sf"/>
</dbReference>
<dbReference type="CDD" id="cd01650">
    <property type="entry name" value="RT_nLTR_like"/>
    <property type="match status" value="1"/>
</dbReference>
<dbReference type="SUPFAM" id="SSF56672">
    <property type="entry name" value="DNA/RNA polymerases"/>
    <property type="match status" value="1"/>
</dbReference>
<dbReference type="AlphaFoldDB" id="A0AAV3YUT8"/>
<evidence type="ECO:0000256" key="1">
    <source>
        <dbReference type="SAM" id="MobiDB-lite"/>
    </source>
</evidence>
<accession>A0AAV3YUT8</accession>
<keyword evidence="3" id="KW-0255">Endonuclease</keyword>
<comment type="caution">
    <text evidence="3">The sequence shown here is derived from an EMBL/GenBank/DDBJ whole genome shotgun (WGS) entry which is preliminary data.</text>
</comment>
<name>A0AAV3YUT8_9GAST</name>
<organism evidence="3 4">
    <name type="scientific">Plakobranchus ocellatus</name>
    <dbReference type="NCBI Taxonomy" id="259542"/>
    <lineage>
        <taxon>Eukaryota</taxon>
        <taxon>Metazoa</taxon>
        <taxon>Spiralia</taxon>
        <taxon>Lophotrochozoa</taxon>
        <taxon>Mollusca</taxon>
        <taxon>Gastropoda</taxon>
        <taxon>Heterobranchia</taxon>
        <taxon>Euthyneura</taxon>
        <taxon>Panpulmonata</taxon>
        <taxon>Sacoglossa</taxon>
        <taxon>Placobranchoidea</taxon>
        <taxon>Plakobranchidae</taxon>
        <taxon>Plakobranchus</taxon>
    </lineage>
</organism>
<evidence type="ECO:0000259" key="2">
    <source>
        <dbReference type="PROSITE" id="PS50878"/>
    </source>
</evidence>
<dbReference type="EMBL" id="BLXT01001464">
    <property type="protein sequence ID" value="GFN85803.1"/>
    <property type="molecule type" value="Genomic_DNA"/>
</dbReference>
<dbReference type="GO" id="GO:0004519">
    <property type="term" value="F:endonuclease activity"/>
    <property type="evidence" value="ECO:0007669"/>
    <property type="project" value="UniProtKB-KW"/>
</dbReference>
<feature type="domain" description="Reverse transcriptase" evidence="2">
    <location>
        <begin position="77"/>
        <end position="345"/>
    </location>
</feature>
<sequence>MNRWKEYGEKPFDSGAASSDPCGYIERKEPEPLMTEIETAIRKLKNGKSPGMDNIPAELLKACGNNALKAIHKLCTTIWNTYRWPTEWKEQELIMLYKAGDAKDCSNYRTIAPISHTSKIMLYIILERIKTKVEEELAEEQAGFRPGRGTGDMLCAIQVMLEKIIDFHKEAFIIFIDYSKTFDSVSHNELFKTLITMGFPPHLVALIQSLYTDQTAKIRWNCSHTKPFRIGKGVRQGCILSPHLFSTYTEQIMRDTEMERYGIVVGGRKISNLRYADDTAICANNQTEATTPMNELNDAGERKSLKLNSKKTKYMHIGKVQNASITIGNEEIECVEHFKYLGSIKTDTADCSIDVNIIIGMAKKRMIDLNNIWKDKHIGKQLKIKLVKCLVWTVMTYGAEEWTLRKRDEKRINSAEMWFYRRLLRVSWKEKRTDEAILAELQVRRHLLESIRKRKLSFFGHICRSKCTLMKDIIKGKLEGKRGRGRPRAAYLDNIKTWTRRNSTEIYTMTERREEWRELVQKAVRAANASRSDAG</sequence>
<feature type="region of interest" description="Disordered" evidence="1">
    <location>
        <begin position="1"/>
        <end position="23"/>
    </location>
</feature>